<feature type="transmembrane region" description="Helical" evidence="2">
    <location>
        <begin position="151"/>
        <end position="171"/>
    </location>
</feature>
<dbReference type="InterPro" id="IPR018750">
    <property type="entry name" value="DUF2306_membrane"/>
</dbReference>
<protein>
    <submittedName>
        <fullName evidence="3">Uncharacterized protein</fullName>
    </submittedName>
</protein>
<dbReference type="EMBL" id="JAWWNJ010000046">
    <property type="protein sequence ID" value="KAK7018605.1"/>
    <property type="molecule type" value="Genomic_DNA"/>
</dbReference>
<feature type="region of interest" description="Disordered" evidence="1">
    <location>
        <begin position="1"/>
        <end position="39"/>
    </location>
</feature>
<comment type="caution">
    <text evidence="3">The sequence shown here is derived from an EMBL/GenBank/DDBJ whole genome shotgun (WGS) entry which is preliminary data.</text>
</comment>
<feature type="transmembrane region" description="Helical" evidence="2">
    <location>
        <begin position="183"/>
        <end position="201"/>
    </location>
</feature>
<dbReference type="Proteomes" id="UP001362999">
    <property type="component" value="Unassembled WGS sequence"/>
</dbReference>
<proteinExistence type="predicted"/>
<keyword evidence="2" id="KW-1133">Transmembrane helix</keyword>
<feature type="compositionally biased region" description="Basic and acidic residues" evidence="1">
    <location>
        <begin position="26"/>
        <end position="39"/>
    </location>
</feature>
<feature type="transmembrane region" description="Helical" evidence="2">
    <location>
        <begin position="68"/>
        <end position="89"/>
    </location>
</feature>
<keyword evidence="2" id="KW-0812">Transmembrane</keyword>
<keyword evidence="2" id="KW-0472">Membrane</keyword>
<dbReference type="AlphaFoldDB" id="A0AAW0AZA9"/>
<sequence>MSSNASPRIPSSLYPQSDLYSPYEQQEEHEKPLGREHTSFESRIPKKHSRALHFYHSISWILGFKARYSLINCFVWGGALVGFCLARSVTMNPKPSLIAAQLVPGEWFWFKQPLYKVNLFIHIYLTTLGGIGAVLQFFPAMRRRAMVLHRLNGYGVLFCLIVGNICGSIVARRSFGGELNVQSGYYTLGIMVVFSGLVGIYNVKKDTRRHRRWMLRTPRMVVYFAVVISARLIMLAARAIITSIGTYYSIFRCDEIIDLLTEQQAIESAFPQCVAPGVNPASLWVAVHASTKEGPLYVASSVRATNGMALWIATLIHIVAVDSQINVTDSANGVRIGYVLEPLDYEENSTTSY</sequence>
<evidence type="ECO:0000256" key="2">
    <source>
        <dbReference type="SAM" id="Phobius"/>
    </source>
</evidence>
<dbReference type="Pfam" id="PF10067">
    <property type="entry name" value="DUF2306"/>
    <property type="match status" value="1"/>
</dbReference>
<keyword evidence="4" id="KW-1185">Reference proteome</keyword>
<evidence type="ECO:0000313" key="4">
    <source>
        <dbReference type="Proteomes" id="UP001362999"/>
    </source>
</evidence>
<name>A0AAW0AZA9_9AGAR</name>
<organism evidence="3 4">
    <name type="scientific">Favolaschia claudopus</name>
    <dbReference type="NCBI Taxonomy" id="2862362"/>
    <lineage>
        <taxon>Eukaryota</taxon>
        <taxon>Fungi</taxon>
        <taxon>Dikarya</taxon>
        <taxon>Basidiomycota</taxon>
        <taxon>Agaricomycotina</taxon>
        <taxon>Agaricomycetes</taxon>
        <taxon>Agaricomycetidae</taxon>
        <taxon>Agaricales</taxon>
        <taxon>Marasmiineae</taxon>
        <taxon>Mycenaceae</taxon>
        <taxon>Favolaschia</taxon>
    </lineage>
</organism>
<evidence type="ECO:0000256" key="1">
    <source>
        <dbReference type="SAM" id="MobiDB-lite"/>
    </source>
</evidence>
<feature type="transmembrane region" description="Helical" evidence="2">
    <location>
        <begin position="221"/>
        <end position="241"/>
    </location>
</feature>
<accession>A0AAW0AZA9</accession>
<gene>
    <name evidence="3" type="ORF">R3P38DRAFT_2983468</name>
</gene>
<reference evidence="3 4" key="1">
    <citation type="journal article" date="2024" name="J Genomics">
        <title>Draft genome sequencing and assembly of Favolaschia claudopus CIRM-BRFM 2984 isolated from oak limbs.</title>
        <authorList>
            <person name="Navarro D."/>
            <person name="Drula E."/>
            <person name="Chaduli D."/>
            <person name="Cazenave R."/>
            <person name="Ahrendt S."/>
            <person name="Wang J."/>
            <person name="Lipzen A."/>
            <person name="Daum C."/>
            <person name="Barry K."/>
            <person name="Grigoriev I.V."/>
            <person name="Favel A."/>
            <person name="Rosso M.N."/>
            <person name="Martin F."/>
        </authorList>
    </citation>
    <scope>NUCLEOTIDE SEQUENCE [LARGE SCALE GENOMIC DNA]</scope>
    <source>
        <strain evidence="3 4">CIRM-BRFM 2984</strain>
    </source>
</reference>
<feature type="transmembrane region" description="Helical" evidence="2">
    <location>
        <begin position="119"/>
        <end position="139"/>
    </location>
</feature>
<evidence type="ECO:0000313" key="3">
    <source>
        <dbReference type="EMBL" id="KAK7018605.1"/>
    </source>
</evidence>